<evidence type="ECO:0000256" key="2">
    <source>
        <dbReference type="ARBA" id="ARBA00004496"/>
    </source>
</evidence>
<dbReference type="InterPro" id="IPR019808">
    <property type="entry name" value="Histidine_triad_CS"/>
</dbReference>
<feature type="binding site" evidence="14">
    <location>
        <position position="186"/>
    </location>
    <ligand>
        <name>substrate</name>
    </ligand>
</feature>
<evidence type="ECO:0000256" key="6">
    <source>
        <dbReference type="ARBA" id="ARBA00022490"/>
    </source>
</evidence>
<name>A0AAV6VCD3_9ARAC</name>
<dbReference type="GO" id="GO:0000340">
    <property type="term" value="F:RNA 7-methylguanosine cap binding"/>
    <property type="evidence" value="ECO:0007669"/>
    <property type="project" value="TreeGrafter"/>
</dbReference>
<evidence type="ECO:0000313" key="16">
    <source>
        <dbReference type="EMBL" id="KAG8193321.1"/>
    </source>
</evidence>
<dbReference type="SUPFAM" id="SSF102860">
    <property type="entry name" value="mRNA decapping enzyme DcpS N-terminal domain"/>
    <property type="match status" value="1"/>
</dbReference>
<dbReference type="Proteomes" id="UP000827092">
    <property type="component" value="Unassembled WGS sequence"/>
</dbReference>
<dbReference type="PANTHER" id="PTHR12978:SF0">
    <property type="entry name" value="M7GPPPX DIPHOSPHATASE"/>
    <property type="match status" value="1"/>
</dbReference>
<feature type="region of interest" description="Disordered" evidence="15">
    <location>
        <begin position="1"/>
        <end position="36"/>
    </location>
</feature>
<reference evidence="16 17" key="1">
    <citation type="journal article" date="2022" name="Nat. Ecol. Evol.">
        <title>A masculinizing supergene underlies an exaggerated male reproductive morph in a spider.</title>
        <authorList>
            <person name="Hendrickx F."/>
            <person name="De Corte Z."/>
            <person name="Sonet G."/>
            <person name="Van Belleghem S.M."/>
            <person name="Kostlbacher S."/>
            <person name="Vangestel C."/>
        </authorList>
    </citation>
    <scope>NUCLEOTIDE SEQUENCE [LARGE SCALE GENOMIC DNA]</scope>
    <source>
        <strain evidence="16">W744_W776</strain>
    </source>
</reference>
<evidence type="ECO:0000256" key="10">
    <source>
        <dbReference type="ARBA" id="ARBA00029885"/>
    </source>
</evidence>
<dbReference type="Pfam" id="PF05652">
    <property type="entry name" value="DcpS"/>
    <property type="match status" value="1"/>
</dbReference>
<keyword evidence="17" id="KW-1185">Reference proteome</keyword>
<dbReference type="Gene3D" id="3.30.428.10">
    <property type="entry name" value="HIT-like"/>
    <property type="match status" value="2"/>
</dbReference>
<dbReference type="GO" id="GO:0005634">
    <property type="term" value="C:nucleus"/>
    <property type="evidence" value="ECO:0007669"/>
    <property type="project" value="UniProtKB-SubCell"/>
</dbReference>
<evidence type="ECO:0000256" key="5">
    <source>
        <dbReference type="ARBA" id="ARBA00015636"/>
    </source>
</evidence>
<dbReference type="PIRSF" id="PIRSF028973">
    <property type="entry name" value="Scavenger_mRNA_decap_enz"/>
    <property type="match status" value="1"/>
</dbReference>
<feature type="binding site" evidence="14">
    <location>
        <position position="208"/>
    </location>
    <ligand>
        <name>substrate</name>
    </ligand>
</feature>
<keyword evidence="6" id="KW-0963">Cytoplasm</keyword>
<dbReference type="GO" id="GO:0000932">
    <property type="term" value="C:P-body"/>
    <property type="evidence" value="ECO:0007669"/>
    <property type="project" value="TreeGrafter"/>
</dbReference>
<comment type="catalytic activity">
    <reaction evidence="12">
        <text>a 5'-end (N(7)-methyl 5'-triphosphoguanosine)-ribonucleoside in mRNA + H2O = N(7)-methyl-GMP + a 5'-end diphospho-ribonucleoside in mRNA + 2 H(+)</text>
        <dbReference type="Rhea" id="RHEA:65388"/>
        <dbReference type="Rhea" id="RHEA-COMP:17165"/>
        <dbReference type="Rhea" id="RHEA-COMP:17167"/>
        <dbReference type="ChEBI" id="CHEBI:15377"/>
        <dbReference type="ChEBI" id="CHEBI:15378"/>
        <dbReference type="ChEBI" id="CHEBI:58285"/>
        <dbReference type="ChEBI" id="CHEBI:156461"/>
        <dbReference type="ChEBI" id="CHEBI:167616"/>
        <dbReference type="EC" id="3.6.1.59"/>
    </reaction>
</comment>
<feature type="binding site" evidence="14">
    <location>
        <position position="206"/>
    </location>
    <ligand>
        <name>substrate</name>
    </ligand>
</feature>
<comment type="similarity">
    <text evidence="3">Belongs to the HIT family.</text>
</comment>
<dbReference type="PROSITE" id="PS00892">
    <property type="entry name" value="HIT_1"/>
    <property type="match status" value="1"/>
</dbReference>
<feature type="binding site" evidence="14">
    <location>
        <begin position="269"/>
        <end position="280"/>
    </location>
    <ligand>
        <name>substrate</name>
    </ligand>
</feature>
<keyword evidence="7" id="KW-0597">Phosphoprotein</keyword>
<dbReference type="Pfam" id="PF11969">
    <property type="entry name" value="DcpS_C"/>
    <property type="match status" value="2"/>
</dbReference>
<dbReference type="InterPro" id="IPR011145">
    <property type="entry name" value="Scavenger_mRNA_decap_enz_N"/>
</dbReference>
<protein>
    <recommendedName>
        <fullName evidence="5">m7GpppX diphosphatase</fullName>
        <ecNumber evidence="4">3.6.1.59</ecNumber>
    </recommendedName>
    <alternativeName>
        <fullName evidence="11">Decapping scavenger enzyme</fullName>
    </alternativeName>
    <alternativeName>
        <fullName evidence="10">Scavenger mRNA-decapping enzyme DcpS</fullName>
    </alternativeName>
</protein>
<dbReference type="SUPFAM" id="SSF54197">
    <property type="entry name" value="HIT-like"/>
    <property type="match status" value="2"/>
</dbReference>
<gene>
    <name evidence="16" type="ORF">JTE90_003803</name>
</gene>
<evidence type="ECO:0000256" key="8">
    <source>
        <dbReference type="ARBA" id="ARBA00022801"/>
    </source>
</evidence>
<dbReference type="GO" id="GO:0000290">
    <property type="term" value="P:deadenylation-dependent decapping of nuclear-transcribed mRNA"/>
    <property type="evidence" value="ECO:0007669"/>
    <property type="project" value="InterPro"/>
</dbReference>
<dbReference type="AlphaFoldDB" id="A0AAV6VCD3"/>
<evidence type="ECO:0000256" key="7">
    <source>
        <dbReference type="ARBA" id="ARBA00022553"/>
    </source>
</evidence>
<sequence>MASAVSDADSTDDMPKKKIKLSDDTDEEPVNPSIAEDLSAHSRLNSLESFKLERILSENNNSKSVFLEGRFDSTDEIAVVLLEKLPIAKDSVEKLLNAADLALNLKIPTVSPNTTDYACYPKVDRGDVKATIIYPATSKHVQKYQHQSRYIVNETPEVYNNIVLPHITSQKNSLQWVYNILEHKSEAERIVFEDPDPELGFVLLPDLKWDESEKDSVYFIAICHAKHVKSLRDLDADSLPLLKNIKTKSFSVINEKYSIPAEKLRVFVHYQPSAYHLHVHFISIQLNVPGLQFEKAHLLDNVINNLELFSSYYKQTILPFTIRESDPLWSVIKEKYNIPSEKLRVFIHYQPSYYHFHIHFTSIQRHAPGSQFEKAHLLDTVINNIELFPSYYKDATLPFTLNELDPLLTKLKDASVISL</sequence>
<feature type="compositionally biased region" description="Basic and acidic residues" evidence="15">
    <location>
        <begin position="13"/>
        <end position="23"/>
    </location>
</feature>
<comment type="subcellular location">
    <subcellularLocation>
        <location evidence="2">Cytoplasm</location>
    </subcellularLocation>
    <subcellularLocation>
        <location evidence="1">Nucleus</location>
    </subcellularLocation>
</comment>
<dbReference type="EC" id="3.6.1.59" evidence="4"/>
<feature type="active site" description="Nucleophile" evidence="13">
    <location>
        <position position="278"/>
    </location>
</feature>
<dbReference type="PANTHER" id="PTHR12978">
    <property type="entry name" value="HISTIDINE TRIAD HIT PROTEIN MEMBER"/>
    <property type="match status" value="1"/>
</dbReference>
<evidence type="ECO:0000256" key="13">
    <source>
        <dbReference type="PIRSR" id="PIRSR028973-1"/>
    </source>
</evidence>
<feature type="binding site" evidence="14">
    <location>
        <position position="176"/>
    </location>
    <ligand>
        <name>substrate</name>
    </ligand>
</feature>
<proteinExistence type="inferred from homology"/>
<evidence type="ECO:0000313" key="17">
    <source>
        <dbReference type="Proteomes" id="UP000827092"/>
    </source>
</evidence>
<dbReference type="EMBL" id="JAFNEN010000125">
    <property type="protein sequence ID" value="KAG8193321.1"/>
    <property type="molecule type" value="Genomic_DNA"/>
</dbReference>
<dbReference type="Gene3D" id="3.30.200.40">
    <property type="entry name" value="Scavenger mRNA decapping enzyme, N-terminal domain"/>
    <property type="match status" value="1"/>
</dbReference>
<accession>A0AAV6VCD3</accession>
<evidence type="ECO:0000256" key="1">
    <source>
        <dbReference type="ARBA" id="ARBA00004123"/>
    </source>
</evidence>
<evidence type="ECO:0000256" key="9">
    <source>
        <dbReference type="ARBA" id="ARBA00023242"/>
    </source>
</evidence>
<evidence type="ECO:0000256" key="4">
    <source>
        <dbReference type="ARBA" id="ARBA00012520"/>
    </source>
</evidence>
<evidence type="ECO:0000256" key="14">
    <source>
        <dbReference type="PIRSR" id="PIRSR028973-2"/>
    </source>
</evidence>
<evidence type="ECO:0000256" key="11">
    <source>
        <dbReference type="ARBA" id="ARBA00030609"/>
    </source>
</evidence>
<dbReference type="InterPro" id="IPR036265">
    <property type="entry name" value="HIT-like_sf"/>
</dbReference>
<evidence type="ECO:0000256" key="12">
    <source>
        <dbReference type="ARBA" id="ARBA00048222"/>
    </source>
</evidence>
<comment type="caution">
    <text evidence="16">The sequence shown here is derived from an EMBL/GenBank/DDBJ whole genome shotgun (WGS) entry which is preliminary data.</text>
</comment>
<dbReference type="GO" id="GO:0140932">
    <property type="term" value="F:5'-(N(7)-methyl 5'-triphosphoguanosine)-[mRNA] diphosphatase activity"/>
    <property type="evidence" value="ECO:0007669"/>
    <property type="project" value="UniProtKB-EC"/>
</dbReference>
<keyword evidence="9" id="KW-0539">Nucleus</keyword>
<keyword evidence="8" id="KW-0378">Hydrolase</keyword>
<evidence type="ECO:0000256" key="15">
    <source>
        <dbReference type="SAM" id="MobiDB-lite"/>
    </source>
</evidence>
<dbReference type="FunFam" id="3.30.428.10:FF:000006">
    <property type="entry name" value="m7GpppX diphosphatase"/>
    <property type="match status" value="1"/>
</dbReference>
<evidence type="ECO:0000256" key="3">
    <source>
        <dbReference type="ARBA" id="ARBA00010208"/>
    </source>
</evidence>
<dbReference type="InterPro" id="IPR008594">
    <property type="entry name" value="DcpS/DCS2"/>
</dbReference>
<organism evidence="16 17">
    <name type="scientific">Oedothorax gibbosus</name>
    <dbReference type="NCBI Taxonomy" id="931172"/>
    <lineage>
        <taxon>Eukaryota</taxon>
        <taxon>Metazoa</taxon>
        <taxon>Ecdysozoa</taxon>
        <taxon>Arthropoda</taxon>
        <taxon>Chelicerata</taxon>
        <taxon>Arachnida</taxon>
        <taxon>Araneae</taxon>
        <taxon>Araneomorphae</taxon>
        <taxon>Entelegynae</taxon>
        <taxon>Araneoidea</taxon>
        <taxon>Linyphiidae</taxon>
        <taxon>Erigoninae</taxon>
        <taxon>Oedothorax</taxon>
    </lineage>
</organism>